<dbReference type="EMBL" id="WOEZ01000202">
    <property type="protein sequence ID" value="NPT59872.1"/>
    <property type="molecule type" value="Genomic_DNA"/>
</dbReference>
<dbReference type="InterPro" id="IPR051911">
    <property type="entry name" value="SDR_oxidoreductase"/>
</dbReference>
<evidence type="ECO:0000256" key="2">
    <source>
        <dbReference type="ARBA" id="ARBA00023002"/>
    </source>
</evidence>
<dbReference type="PANTHER" id="PTHR43976">
    <property type="entry name" value="SHORT CHAIN DEHYDROGENASE"/>
    <property type="match status" value="1"/>
</dbReference>
<sequence>MSKVWFITGASSGLGKALALAALARGDKVALAARRRESLEEIAQRNSEHALTVSLDVTDPSQRRAALDAALGRFGRIDVLANIAGSGSLGAAEEFSTAQLLDQLAVNFIGAAELTRELMPTLRSQRSGHVLMLTSVLGLVSYPGFAPYCASKFALEGWSEALHTEVAPLGIKVTIVEPGAFRTDFLGDRNMRAEQRVADYRPVIDPIERHLNGNDGQQRGDPAKAALAMLAVVDHANPPLRLMLGADAYSAWEKKRAALDAELAAWRAIGEATAFDWTEVRPVGG</sequence>
<dbReference type="GO" id="GO:0016491">
    <property type="term" value="F:oxidoreductase activity"/>
    <property type="evidence" value="ECO:0007669"/>
    <property type="project" value="UniProtKB-KW"/>
</dbReference>
<keyword evidence="2" id="KW-0560">Oxidoreductase</keyword>
<evidence type="ECO:0000313" key="4">
    <source>
        <dbReference type="EMBL" id="NPT59872.1"/>
    </source>
</evidence>
<dbReference type="PROSITE" id="PS00061">
    <property type="entry name" value="ADH_SHORT"/>
    <property type="match status" value="1"/>
</dbReference>
<comment type="caution">
    <text evidence="4">The sequence shown here is derived from an EMBL/GenBank/DDBJ whole genome shotgun (WGS) entry which is preliminary data.</text>
</comment>
<proteinExistence type="inferred from homology"/>
<accession>A0A972NVV0</accession>
<dbReference type="Pfam" id="PF00106">
    <property type="entry name" value="adh_short"/>
    <property type="match status" value="1"/>
</dbReference>
<dbReference type="SUPFAM" id="SSF51735">
    <property type="entry name" value="NAD(P)-binding Rossmann-fold domains"/>
    <property type="match status" value="1"/>
</dbReference>
<dbReference type="InterPro" id="IPR020904">
    <property type="entry name" value="Sc_DH/Rdtase_CS"/>
</dbReference>
<protein>
    <submittedName>
        <fullName evidence="4">SDR family NAD(P)-dependent oxidoreductase</fullName>
    </submittedName>
</protein>
<dbReference type="PRINTS" id="PR00081">
    <property type="entry name" value="GDHRDH"/>
</dbReference>
<dbReference type="Proteomes" id="UP000655523">
    <property type="component" value="Unassembled WGS sequence"/>
</dbReference>
<dbReference type="AlphaFoldDB" id="A0A972NVV0"/>
<dbReference type="Gene3D" id="3.40.50.720">
    <property type="entry name" value="NAD(P)-binding Rossmann-like Domain"/>
    <property type="match status" value="1"/>
</dbReference>
<dbReference type="CDD" id="cd05374">
    <property type="entry name" value="17beta-HSD-like_SDR_c"/>
    <property type="match status" value="1"/>
</dbReference>
<evidence type="ECO:0000313" key="5">
    <source>
        <dbReference type="Proteomes" id="UP000655523"/>
    </source>
</evidence>
<keyword evidence="5" id="KW-1185">Reference proteome</keyword>
<dbReference type="RefSeq" id="WP_172173789.1">
    <property type="nucleotide sequence ID" value="NZ_WOEZ01000202.1"/>
</dbReference>
<dbReference type="InterPro" id="IPR036291">
    <property type="entry name" value="NAD(P)-bd_dom_sf"/>
</dbReference>
<dbReference type="InterPro" id="IPR002347">
    <property type="entry name" value="SDR_fam"/>
</dbReference>
<evidence type="ECO:0000256" key="3">
    <source>
        <dbReference type="RuleBase" id="RU000363"/>
    </source>
</evidence>
<comment type="similarity">
    <text evidence="1 3">Belongs to the short-chain dehydrogenases/reductases (SDR) family.</text>
</comment>
<dbReference type="NCBIfam" id="NF004824">
    <property type="entry name" value="PRK06180.1"/>
    <property type="match status" value="1"/>
</dbReference>
<dbReference type="PRINTS" id="PR00080">
    <property type="entry name" value="SDRFAMILY"/>
</dbReference>
<evidence type="ECO:0000256" key="1">
    <source>
        <dbReference type="ARBA" id="ARBA00006484"/>
    </source>
</evidence>
<reference evidence="4 5" key="1">
    <citation type="submission" date="2019-11" db="EMBL/GenBank/DDBJ databases">
        <title>Metabolism of dissolved organic matter in forest soils.</title>
        <authorList>
            <person name="Cyle K.T."/>
            <person name="Wilhelm R.C."/>
            <person name="Martinez C.E."/>
        </authorList>
    </citation>
    <scope>NUCLEOTIDE SEQUENCE [LARGE SCALE GENOMIC DNA]</scope>
    <source>
        <strain evidence="4 5">5N</strain>
    </source>
</reference>
<gene>
    <name evidence="4" type="ORF">GNZ13_36300</name>
</gene>
<name>A0A972NVV0_9BURK</name>
<organism evidence="4 5">
    <name type="scientific">Paraburkholderia elongata</name>
    <dbReference type="NCBI Taxonomy" id="2675747"/>
    <lineage>
        <taxon>Bacteria</taxon>
        <taxon>Pseudomonadati</taxon>
        <taxon>Pseudomonadota</taxon>
        <taxon>Betaproteobacteria</taxon>
        <taxon>Burkholderiales</taxon>
        <taxon>Burkholderiaceae</taxon>
        <taxon>Paraburkholderia</taxon>
    </lineage>
</organism>
<dbReference type="PANTHER" id="PTHR43976:SF16">
    <property type="entry name" value="SHORT-CHAIN DEHYDROGENASE_REDUCTASE FAMILY PROTEIN"/>
    <property type="match status" value="1"/>
</dbReference>